<dbReference type="EMBL" id="JBGJLR010000007">
    <property type="protein sequence ID" value="MEZ2739494.1"/>
    <property type="molecule type" value="Genomic_DNA"/>
</dbReference>
<dbReference type="PANTHER" id="PTHR48228">
    <property type="entry name" value="SUCCINYL-COA--D-CITRAMALATE COA-TRANSFERASE"/>
    <property type="match status" value="1"/>
</dbReference>
<dbReference type="InterPro" id="IPR003673">
    <property type="entry name" value="CoA-Trfase_fam_III"/>
</dbReference>
<dbReference type="SUPFAM" id="SSF89796">
    <property type="entry name" value="CoA-transferase family III (CaiB/BaiF)"/>
    <property type="match status" value="1"/>
</dbReference>
<dbReference type="InterPro" id="IPR023606">
    <property type="entry name" value="CoA-Trfase_III_dom_1_sf"/>
</dbReference>
<reference evidence="1 2" key="1">
    <citation type="submission" date="2024-08" db="EMBL/GenBank/DDBJ databases">
        <authorList>
            <person name="Feng Z."/>
            <person name="Ronholm J."/>
        </authorList>
    </citation>
    <scope>NUCLEOTIDE SEQUENCE [LARGE SCALE GENOMIC DNA]</scope>
    <source>
        <strain evidence="1 2">4-AB0-8</strain>
    </source>
</reference>
<name>A0ABV4ICC7_9BURK</name>
<keyword evidence="1" id="KW-0808">Transferase</keyword>
<dbReference type="Proteomes" id="UP001567350">
    <property type="component" value="Unassembled WGS sequence"/>
</dbReference>
<keyword evidence="2" id="KW-1185">Reference proteome</keyword>
<dbReference type="Gene3D" id="3.40.50.10540">
    <property type="entry name" value="Crotonobetainyl-coa:carnitine coa-transferase, domain 1"/>
    <property type="match status" value="1"/>
</dbReference>
<dbReference type="Gene3D" id="3.30.1540.10">
    <property type="entry name" value="formyl-coa transferase, domain 3"/>
    <property type="match status" value="1"/>
</dbReference>
<protein>
    <submittedName>
        <fullName evidence="1">CoA transferase</fullName>
    </submittedName>
</protein>
<evidence type="ECO:0000313" key="2">
    <source>
        <dbReference type="Proteomes" id="UP001567350"/>
    </source>
</evidence>
<comment type="caution">
    <text evidence="1">The sequence shown here is derived from an EMBL/GenBank/DDBJ whole genome shotgun (WGS) entry which is preliminary data.</text>
</comment>
<gene>
    <name evidence="1" type="ORF">ACBP88_08470</name>
</gene>
<dbReference type="PANTHER" id="PTHR48228:SF5">
    <property type="entry name" value="ALPHA-METHYLACYL-COA RACEMASE"/>
    <property type="match status" value="1"/>
</dbReference>
<dbReference type="RefSeq" id="WP_370892203.1">
    <property type="nucleotide sequence ID" value="NZ_JBGJLR010000007.1"/>
</dbReference>
<dbReference type="InterPro" id="IPR044855">
    <property type="entry name" value="CoA-Trfase_III_dom3_sf"/>
</dbReference>
<dbReference type="GO" id="GO:0016740">
    <property type="term" value="F:transferase activity"/>
    <property type="evidence" value="ECO:0007669"/>
    <property type="project" value="UniProtKB-KW"/>
</dbReference>
<evidence type="ECO:0000313" key="1">
    <source>
        <dbReference type="EMBL" id="MEZ2739494.1"/>
    </source>
</evidence>
<proteinExistence type="predicted"/>
<sequence>MQPSSHTVHTHATHAAPTLQPLQGIRILSLALNLPGPAALLRCHRMGAQCSKLEPLATASPSADPMHAYSPVAYAQLHDGITLLQANLKTEAGQALLHQQLAQTDVLLTSFRPSALGKLGLEWDSLHTQHPQLCMVRIFGSTQPAEADHAGHDLTYQAEAGLTDHGQLPASLFADMTGAVMASEAVLQVLMARARSTEGHCLDIGLAQAAQWLALPRQWQMTTAQGDVGGAHAGYRMYRCQDGWVALAALEPHFALRICQVVGLADCNGSVQQMRTPAVHAAIETFMQHHRRSHIAAMAAQSDIPLHLIADQPE</sequence>
<accession>A0ABV4ICC7</accession>
<dbReference type="InterPro" id="IPR050509">
    <property type="entry name" value="CoA-transferase_III"/>
</dbReference>
<organism evidence="1 2">
    <name type="scientific">Comamonas jiangduensis</name>
    <dbReference type="NCBI Taxonomy" id="1194168"/>
    <lineage>
        <taxon>Bacteria</taxon>
        <taxon>Pseudomonadati</taxon>
        <taxon>Pseudomonadota</taxon>
        <taxon>Betaproteobacteria</taxon>
        <taxon>Burkholderiales</taxon>
        <taxon>Comamonadaceae</taxon>
        <taxon>Comamonas</taxon>
    </lineage>
</organism>
<dbReference type="Pfam" id="PF02515">
    <property type="entry name" value="CoA_transf_3"/>
    <property type="match status" value="1"/>
</dbReference>